<evidence type="ECO:0000256" key="1">
    <source>
        <dbReference type="SAM" id="MobiDB-lite"/>
    </source>
</evidence>
<reference evidence="2" key="1">
    <citation type="journal article" date="2021" name="Nat. Commun.">
        <title>Genetic determinants of endophytism in the Arabidopsis root mycobiome.</title>
        <authorList>
            <person name="Mesny F."/>
            <person name="Miyauchi S."/>
            <person name="Thiergart T."/>
            <person name="Pickel B."/>
            <person name="Atanasova L."/>
            <person name="Karlsson M."/>
            <person name="Huettel B."/>
            <person name="Barry K.W."/>
            <person name="Haridas S."/>
            <person name="Chen C."/>
            <person name="Bauer D."/>
            <person name="Andreopoulos W."/>
            <person name="Pangilinan J."/>
            <person name="LaButti K."/>
            <person name="Riley R."/>
            <person name="Lipzen A."/>
            <person name="Clum A."/>
            <person name="Drula E."/>
            <person name="Henrissat B."/>
            <person name="Kohler A."/>
            <person name="Grigoriev I.V."/>
            <person name="Martin F.M."/>
            <person name="Hacquard S."/>
        </authorList>
    </citation>
    <scope>NUCLEOTIDE SEQUENCE</scope>
    <source>
        <strain evidence="2">MPI-SDFR-AT-0117</strain>
    </source>
</reference>
<dbReference type="Proteomes" id="UP000770015">
    <property type="component" value="Unassembled WGS sequence"/>
</dbReference>
<dbReference type="EMBL" id="JAGSXJ010000006">
    <property type="protein sequence ID" value="KAH6690389.1"/>
    <property type="molecule type" value="Genomic_DNA"/>
</dbReference>
<protein>
    <submittedName>
        <fullName evidence="2">Uncharacterized protein</fullName>
    </submittedName>
</protein>
<evidence type="ECO:0000313" key="3">
    <source>
        <dbReference type="Proteomes" id="UP000770015"/>
    </source>
</evidence>
<dbReference type="AlphaFoldDB" id="A0A9P8VHD2"/>
<gene>
    <name evidence="2" type="ORF">F5X68DRAFT_69519</name>
</gene>
<proteinExistence type="predicted"/>
<organism evidence="2 3">
    <name type="scientific">Plectosphaerella plurivora</name>
    <dbReference type="NCBI Taxonomy" id="936078"/>
    <lineage>
        <taxon>Eukaryota</taxon>
        <taxon>Fungi</taxon>
        <taxon>Dikarya</taxon>
        <taxon>Ascomycota</taxon>
        <taxon>Pezizomycotina</taxon>
        <taxon>Sordariomycetes</taxon>
        <taxon>Hypocreomycetidae</taxon>
        <taxon>Glomerellales</taxon>
        <taxon>Plectosphaerellaceae</taxon>
        <taxon>Plectosphaerella</taxon>
    </lineage>
</organism>
<keyword evidence="3" id="KW-1185">Reference proteome</keyword>
<evidence type="ECO:0000313" key="2">
    <source>
        <dbReference type="EMBL" id="KAH6690389.1"/>
    </source>
</evidence>
<accession>A0A9P8VHD2</accession>
<sequence length="246" mass="25991">MPAWPVNSVAALSRGESRSRLQASASPRLLVVVPGPASHVHLQTCNDQMPSLKPRILRAPASCLGWSFVSPGEEMSYARRTRGNRAASMPPTPPSPPFRTLAHGAGSSRSTLHPSKPGPGPGRRRHRPECPGEPGPHATEGQNQSLGHFLHLSDGGHPYASPCLAGLSSVTPPPARHISDCCGQPGESRQVACRWSIGPPARFNVLLVSANASCRSADSRAPPTSRTSQISTALLLRSSPTPSRMI</sequence>
<feature type="region of interest" description="Disordered" evidence="1">
    <location>
        <begin position="82"/>
        <end position="152"/>
    </location>
</feature>
<name>A0A9P8VHD2_9PEZI</name>
<comment type="caution">
    <text evidence="2">The sequence shown here is derived from an EMBL/GenBank/DDBJ whole genome shotgun (WGS) entry which is preliminary data.</text>
</comment>